<feature type="region of interest" description="Disordered" evidence="2">
    <location>
        <begin position="332"/>
        <end position="359"/>
    </location>
</feature>
<accession>A0A6M5YPF7</accession>
<name>A0A6M5YPF7_9BACT</name>
<feature type="compositionally biased region" description="Basic and acidic residues" evidence="2">
    <location>
        <begin position="33"/>
        <end position="44"/>
    </location>
</feature>
<evidence type="ECO:0000256" key="1">
    <source>
        <dbReference type="SAM" id="Coils"/>
    </source>
</evidence>
<proteinExistence type="predicted"/>
<keyword evidence="5" id="KW-1185">Reference proteome</keyword>
<evidence type="ECO:0000256" key="3">
    <source>
        <dbReference type="SAM" id="SignalP"/>
    </source>
</evidence>
<protein>
    <submittedName>
        <fullName evidence="4">Uncharacterized protein</fullName>
    </submittedName>
</protein>
<keyword evidence="1" id="KW-0175">Coiled coil</keyword>
<feature type="chain" id="PRO_5027120935" evidence="3">
    <location>
        <begin position="21"/>
        <end position="359"/>
    </location>
</feature>
<feature type="region of interest" description="Disordered" evidence="2">
    <location>
        <begin position="21"/>
        <end position="44"/>
    </location>
</feature>
<gene>
    <name evidence="4" type="ORF">FTUN_3503</name>
</gene>
<dbReference type="KEGG" id="ftj:FTUN_3503"/>
<sequence length="359" mass="38213">MRKRLTGSALLALTVLATMAIGQPPPPPSTPKADVKKAEKKPADSTDAAIAAALANDPDVKMARAKIQLAEAELAKARLAVAQKVTALKAAVDLNKNAVEVAEIKFQNIQRLRGASNPVVSAGELLIEQLALQRAQAALAAAEAELKLLTGASLVGTSGAAPPTTHEAVESVLRFLTQNPPTDPLADALFLHAVRERNTVKGPIPDRIRAALDKPVKLGPRGQEVTFTQALEIFKKEAGLDVPVRGMLKDAALGLDVPVRGTLPAQAIIDPKNLNGVRQRPAAIDSEGEMLPVGAWLQLFEDNAIVQTNTGVIKYHFYVREYGLLVSSRESAPADAPTLTEFWKQKPAKEPKGEPAPNR</sequence>
<dbReference type="SUPFAM" id="SSF56954">
    <property type="entry name" value="Outer membrane efflux proteins (OEP)"/>
    <property type="match status" value="1"/>
</dbReference>
<evidence type="ECO:0000313" key="5">
    <source>
        <dbReference type="Proteomes" id="UP000503447"/>
    </source>
</evidence>
<feature type="compositionally biased region" description="Basic and acidic residues" evidence="2">
    <location>
        <begin position="343"/>
        <end position="353"/>
    </location>
</feature>
<reference evidence="5" key="1">
    <citation type="submission" date="2020-05" db="EMBL/GenBank/DDBJ databases">
        <title>Frigoriglobus tundricola gen. nov., sp. nov., a psychrotolerant cellulolytic planctomycete of the family Gemmataceae with two divergent copies of 16S rRNA gene.</title>
        <authorList>
            <person name="Kulichevskaya I.S."/>
            <person name="Ivanova A.A."/>
            <person name="Naumoff D.G."/>
            <person name="Beletsky A.V."/>
            <person name="Rijpstra W.I.C."/>
            <person name="Sinninghe Damste J.S."/>
            <person name="Mardanov A.V."/>
            <person name="Ravin N.V."/>
            <person name="Dedysh S.N."/>
        </authorList>
    </citation>
    <scope>NUCLEOTIDE SEQUENCE [LARGE SCALE GENOMIC DNA]</scope>
    <source>
        <strain evidence="5">PL17</strain>
    </source>
</reference>
<organism evidence="4 5">
    <name type="scientific">Frigoriglobus tundricola</name>
    <dbReference type="NCBI Taxonomy" id="2774151"/>
    <lineage>
        <taxon>Bacteria</taxon>
        <taxon>Pseudomonadati</taxon>
        <taxon>Planctomycetota</taxon>
        <taxon>Planctomycetia</taxon>
        <taxon>Gemmatales</taxon>
        <taxon>Gemmataceae</taxon>
        <taxon>Frigoriglobus</taxon>
    </lineage>
</organism>
<evidence type="ECO:0000256" key="2">
    <source>
        <dbReference type="SAM" id="MobiDB-lite"/>
    </source>
</evidence>
<dbReference type="EMBL" id="CP053452">
    <property type="protein sequence ID" value="QJW95949.1"/>
    <property type="molecule type" value="Genomic_DNA"/>
</dbReference>
<feature type="coiled-coil region" evidence="1">
    <location>
        <begin position="125"/>
        <end position="152"/>
    </location>
</feature>
<dbReference type="Gene3D" id="1.20.1600.10">
    <property type="entry name" value="Outer membrane efflux proteins (OEP)"/>
    <property type="match status" value="1"/>
</dbReference>
<keyword evidence="3" id="KW-0732">Signal</keyword>
<dbReference type="RefSeq" id="WP_171471620.1">
    <property type="nucleotide sequence ID" value="NZ_CP053452.2"/>
</dbReference>
<evidence type="ECO:0000313" key="4">
    <source>
        <dbReference type="EMBL" id="QJW95949.1"/>
    </source>
</evidence>
<feature type="signal peptide" evidence="3">
    <location>
        <begin position="1"/>
        <end position="20"/>
    </location>
</feature>
<dbReference type="AlphaFoldDB" id="A0A6M5YPF7"/>
<dbReference type="Proteomes" id="UP000503447">
    <property type="component" value="Chromosome"/>
</dbReference>